<accession>A0A2P2IK89</accession>
<organism evidence="1">
    <name type="scientific">Rhizophora mucronata</name>
    <name type="common">Asiatic mangrove</name>
    <dbReference type="NCBI Taxonomy" id="61149"/>
    <lineage>
        <taxon>Eukaryota</taxon>
        <taxon>Viridiplantae</taxon>
        <taxon>Streptophyta</taxon>
        <taxon>Embryophyta</taxon>
        <taxon>Tracheophyta</taxon>
        <taxon>Spermatophyta</taxon>
        <taxon>Magnoliopsida</taxon>
        <taxon>eudicotyledons</taxon>
        <taxon>Gunneridae</taxon>
        <taxon>Pentapetalae</taxon>
        <taxon>rosids</taxon>
        <taxon>fabids</taxon>
        <taxon>Malpighiales</taxon>
        <taxon>Rhizophoraceae</taxon>
        <taxon>Rhizophora</taxon>
    </lineage>
</organism>
<dbReference type="EMBL" id="GGEC01001130">
    <property type="protein sequence ID" value="MBW81613.1"/>
    <property type="molecule type" value="Transcribed_RNA"/>
</dbReference>
<name>A0A2P2IK89_RHIMU</name>
<reference evidence="1" key="1">
    <citation type="submission" date="2018-02" db="EMBL/GenBank/DDBJ databases">
        <title>Rhizophora mucronata_Transcriptome.</title>
        <authorList>
            <person name="Meera S.P."/>
            <person name="Sreeshan A."/>
            <person name="Augustine A."/>
        </authorList>
    </citation>
    <scope>NUCLEOTIDE SEQUENCE</scope>
    <source>
        <tissue evidence="1">Leaf</tissue>
    </source>
</reference>
<protein>
    <submittedName>
        <fullName evidence="1">Uncharacterized protein</fullName>
    </submittedName>
</protein>
<proteinExistence type="predicted"/>
<dbReference type="AlphaFoldDB" id="A0A2P2IK89"/>
<sequence length="39" mass="4364">MGLESQSFRPKTYRIITLCSATGDIDLCVAFWASAVHFK</sequence>
<evidence type="ECO:0000313" key="1">
    <source>
        <dbReference type="EMBL" id="MBW81613.1"/>
    </source>
</evidence>